<keyword evidence="3" id="KW-1185">Reference proteome</keyword>
<dbReference type="SUPFAM" id="SSF160719">
    <property type="entry name" value="gpW/gp25-like"/>
    <property type="match status" value="1"/>
</dbReference>
<dbReference type="Gene3D" id="3.10.450.40">
    <property type="match status" value="1"/>
</dbReference>
<dbReference type="InterPro" id="IPR007048">
    <property type="entry name" value="IraD/Gp25-like"/>
</dbReference>
<accession>A0A7L5E1D8</accession>
<dbReference type="Pfam" id="PF04965">
    <property type="entry name" value="GPW_gp25"/>
    <property type="match status" value="1"/>
</dbReference>
<feature type="domain" description="IraD/Gp25-like" evidence="1">
    <location>
        <begin position="32"/>
        <end position="120"/>
    </location>
</feature>
<organism evidence="2 3">
    <name type="scientific">Mucilaginibacter robiniae</name>
    <dbReference type="NCBI Taxonomy" id="2728022"/>
    <lineage>
        <taxon>Bacteria</taxon>
        <taxon>Pseudomonadati</taxon>
        <taxon>Bacteroidota</taxon>
        <taxon>Sphingobacteriia</taxon>
        <taxon>Sphingobacteriales</taxon>
        <taxon>Sphingobacteriaceae</taxon>
        <taxon>Mucilaginibacter</taxon>
    </lineage>
</organism>
<evidence type="ECO:0000313" key="3">
    <source>
        <dbReference type="Proteomes" id="UP000503278"/>
    </source>
</evidence>
<sequence length="137" mass="15797">MEAKDQTFLGKGWGFPPTFDKVSNTVRMVSDIQDIEESIRLILSTIPGERLMQPKFGCELHRLVFEEIDSNLITRLQHMIYQALLNFEPRVKFVSLNVLHADSTEGMLALQIIFDVIITNTRHNIVYPFYLIEGTNL</sequence>
<proteinExistence type="predicted"/>
<dbReference type="RefSeq" id="WP_169607368.1">
    <property type="nucleotide sequence ID" value="NZ_CP051682.1"/>
</dbReference>
<gene>
    <name evidence="2" type="ORF">HH214_10180</name>
</gene>
<dbReference type="EMBL" id="CP051682">
    <property type="protein sequence ID" value="QJD96207.1"/>
    <property type="molecule type" value="Genomic_DNA"/>
</dbReference>
<evidence type="ECO:0000259" key="1">
    <source>
        <dbReference type="Pfam" id="PF04965"/>
    </source>
</evidence>
<evidence type="ECO:0000313" key="2">
    <source>
        <dbReference type="EMBL" id="QJD96207.1"/>
    </source>
</evidence>
<dbReference type="Proteomes" id="UP000503278">
    <property type="component" value="Chromosome"/>
</dbReference>
<reference evidence="2 3" key="1">
    <citation type="submission" date="2020-04" db="EMBL/GenBank/DDBJ databases">
        <title>Genome sequencing of novel species.</title>
        <authorList>
            <person name="Heo J."/>
            <person name="Kim S.-J."/>
            <person name="Kim J.-S."/>
            <person name="Hong S.-B."/>
            <person name="Kwon S.-W."/>
        </authorList>
    </citation>
    <scope>NUCLEOTIDE SEQUENCE [LARGE SCALE GENOMIC DNA]</scope>
    <source>
        <strain evidence="2 3">F39-2</strain>
    </source>
</reference>
<dbReference type="KEGG" id="mrob:HH214_10180"/>
<name>A0A7L5E1D8_9SPHI</name>
<protein>
    <submittedName>
        <fullName evidence="2">GPW/gp25 family protein</fullName>
    </submittedName>
</protein>
<dbReference type="AlphaFoldDB" id="A0A7L5E1D8"/>